<proteinExistence type="predicted"/>
<feature type="signal peptide" evidence="1">
    <location>
        <begin position="1"/>
        <end position="34"/>
    </location>
</feature>
<name>A0A975C3H7_9CAUL</name>
<evidence type="ECO:0000256" key="1">
    <source>
        <dbReference type="SAM" id="SignalP"/>
    </source>
</evidence>
<evidence type="ECO:0000313" key="2">
    <source>
        <dbReference type="EMBL" id="QTC92810.1"/>
    </source>
</evidence>
<protein>
    <submittedName>
        <fullName evidence="2">Uncharacterized protein</fullName>
    </submittedName>
</protein>
<keyword evidence="3" id="KW-1185">Reference proteome</keyword>
<dbReference type="KEGG" id="bgoe:IFJ75_08180"/>
<gene>
    <name evidence="2" type="ORF">IFJ75_08180</name>
</gene>
<sequence>MADIMRKPCNVIDMKNVMATAAFALSINAATANAQTVQIGQDHAPSNSTFLAGYRASASNGPLAGVWITEFFRTNEQPYRFLARRALAATAGEEQVQVIDERECPALASVLESLNGLPMPTVRVRNLSRQDSFGPFFPSPTTQRTEAASYTIWASATQSDGSFADLRVSGTEGQIGGWGRFADQLLFRCWSSVTQ</sequence>
<dbReference type="RefSeq" id="WP_207932090.1">
    <property type="nucleotide sequence ID" value="NZ_CP062222.1"/>
</dbReference>
<reference evidence="2" key="1">
    <citation type="submission" date="2020-09" db="EMBL/GenBank/DDBJ databases">
        <title>Brevundimonas sp. LVF2 isolated from a puddle in Goettingen, Germany.</title>
        <authorList>
            <person name="Friedrich I."/>
            <person name="Klassen A."/>
            <person name="Hannes N."/>
            <person name="Schneider D."/>
            <person name="Hertel R."/>
            <person name="Daniel R."/>
        </authorList>
    </citation>
    <scope>NUCLEOTIDE SEQUENCE</scope>
    <source>
        <strain evidence="2">LVF2</strain>
    </source>
</reference>
<organism evidence="2 3">
    <name type="scientific">Brevundimonas goettingensis</name>
    <dbReference type="NCBI Taxonomy" id="2774190"/>
    <lineage>
        <taxon>Bacteria</taxon>
        <taxon>Pseudomonadati</taxon>
        <taxon>Pseudomonadota</taxon>
        <taxon>Alphaproteobacteria</taxon>
        <taxon>Caulobacterales</taxon>
        <taxon>Caulobacteraceae</taxon>
        <taxon>Brevundimonas</taxon>
    </lineage>
</organism>
<dbReference type="Proteomes" id="UP000663918">
    <property type="component" value="Chromosome"/>
</dbReference>
<evidence type="ECO:0000313" key="3">
    <source>
        <dbReference type="Proteomes" id="UP000663918"/>
    </source>
</evidence>
<accession>A0A975C3H7</accession>
<keyword evidence="1" id="KW-0732">Signal</keyword>
<dbReference type="AlphaFoldDB" id="A0A975C3H7"/>
<feature type="chain" id="PRO_5037930184" evidence="1">
    <location>
        <begin position="35"/>
        <end position="195"/>
    </location>
</feature>
<dbReference type="EMBL" id="CP062222">
    <property type="protein sequence ID" value="QTC92810.1"/>
    <property type="molecule type" value="Genomic_DNA"/>
</dbReference>